<reference evidence="7 8" key="1">
    <citation type="journal article" date="2018" name="Int. J. Syst. Evol. Microbiol.">
        <title>Pseudooceanicola lipolyticus sp. nov., a marine alphaproteobacterium, reclassification of Oceanicola flagellatus as Pseudooceanicola flagellatus comb. nov. and emended description of the genus Pseudooceanicola.</title>
        <authorList>
            <person name="Huang M.-M."/>
            <person name="Guo L.-L."/>
            <person name="Wu Y.-H."/>
            <person name="Lai Q.-L."/>
            <person name="Shao Z.-Z."/>
            <person name="Wang C.-S."/>
            <person name="Wu M."/>
            <person name="Xu X.-W."/>
        </authorList>
    </citation>
    <scope>NUCLEOTIDE SEQUENCE [LARGE SCALE GENOMIC DNA]</scope>
    <source>
        <strain evidence="7 8">157</strain>
    </source>
</reference>
<dbReference type="RefSeq" id="WP_100161566.1">
    <property type="nucleotide sequence ID" value="NZ_PGTB01000010.1"/>
</dbReference>
<dbReference type="Pfam" id="PF00892">
    <property type="entry name" value="EamA"/>
    <property type="match status" value="1"/>
</dbReference>
<dbReference type="Proteomes" id="UP000231553">
    <property type="component" value="Unassembled WGS sequence"/>
</dbReference>
<feature type="transmembrane region" description="Helical" evidence="5">
    <location>
        <begin position="91"/>
        <end position="111"/>
    </location>
</feature>
<comment type="caution">
    <text evidence="7">The sequence shown here is derived from an EMBL/GenBank/DDBJ whole genome shotgun (WGS) entry which is preliminary data.</text>
</comment>
<dbReference type="GO" id="GO:0016020">
    <property type="term" value="C:membrane"/>
    <property type="evidence" value="ECO:0007669"/>
    <property type="project" value="UniProtKB-SubCell"/>
</dbReference>
<feature type="transmembrane region" description="Helical" evidence="5">
    <location>
        <begin position="118"/>
        <end position="137"/>
    </location>
</feature>
<keyword evidence="4 5" id="KW-0472">Membrane</keyword>
<evidence type="ECO:0000259" key="6">
    <source>
        <dbReference type="Pfam" id="PF00892"/>
    </source>
</evidence>
<evidence type="ECO:0000256" key="3">
    <source>
        <dbReference type="ARBA" id="ARBA00022989"/>
    </source>
</evidence>
<keyword evidence="2 5" id="KW-0812">Transmembrane</keyword>
<feature type="transmembrane region" description="Helical" evidence="5">
    <location>
        <begin position="38"/>
        <end position="59"/>
    </location>
</feature>
<dbReference type="SUPFAM" id="SSF103481">
    <property type="entry name" value="Multidrug resistance efflux transporter EmrE"/>
    <property type="match status" value="1"/>
</dbReference>
<comment type="subcellular location">
    <subcellularLocation>
        <location evidence="1">Membrane</location>
        <topology evidence="1">Multi-pass membrane protein</topology>
    </subcellularLocation>
</comment>
<feature type="transmembrane region" description="Helical" evidence="5">
    <location>
        <begin position="168"/>
        <end position="189"/>
    </location>
</feature>
<dbReference type="OrthoDB" id="321830at2"/>
<dbReference type="InterPro" id="IPR050638">
    <property type="entry name" value="AA-Vitamin_Transporters"/>
</dbReference>
<dbReference type="InterPro" id="IPR037185">
    <property type="entry name" value="EmrE-like"/>
</dbReference>
<evidence type="ECO:0000256" key="1">
    <source>
        <dbReference type="ARBA" id="ARBA00004141"/>
    </source>
</evidence>
<dbReference type="PANTHER" id="PTHR32322:SF9">
    <property type="entry name" value="AMINO-ACID METABOLITE EFFLUX PUMP-RELATED"/>
    <property type="match status" value="1"/>
</dbReference>
<dbReference type="PANTHER" id="PTHR32322">
    <property type="entry name" value="INNER MEMBRANE TRANSPORTER"/>
    <property type="match status" value="1"/>
</dbReference>
<gene>
    <name evidence="7" type="ORF">CVM52_05615</name>
</gene>
<keyword evidence="3 5" id="KW-1133">Transmembrane helix</keyword>
<evidence type="ECO:0000313" key="8">
    <source>
        <dbReference type="Proteomes" id="UP000231553"/>
    </source>
</evidence>
<name>A0A2M8J4M3_9RHOB</name>
<keyword evidence="8" id="KW-1185">Reference proteome</keyword>
<dbReference type="AlphaFoldDB" id="A0A2M8J4M3"/>
<evidence type="ECO:0000256" key="2">
    <source>
        <dbReference type="ARBA" id="ARBA00022692"/>
    </source>
</evidence>
<evidence type="ECO:0000256" key="5">
    <source>
        <dbReference type="SAM" id="Phobius"/>
    </source>
</evidence>
<feature type="domain" description="EamA" evidence="6">
    <location>
        <begin position="143"/>
        <end position="273"/>
    </location>
</feature>
<protein>
    <submittedName>
        <fullName evidence="7">EamA family transporter</fullName>
    </submittedName>
</protein>
<dbReference type="EMBL" id="PGTB01000010">
    <property type="protein sequence ID" value="PJE37718.1"/>
    <property type="molecule type" value="Genomic_DNA"/>
</dbReference>
<feature type="transmembrane region" description="Helical" evidence="5">
    <location>
        <begin position="254"/>
        <end position="273"/>
    </location>
</feature>
<dbReference type="InterPro" id="IPR000620">
    <property type="entry name" value="EamA_dom"/>
</dbReference>
<evidence type="ECO:0000313" key="7">
    <source>
        <dbReference type="EMBL" id="PJE37718.1"/>
    </source>
</evidence>
<proteinExistence type="predicted"/>
<feature type="transmembrane region" description="Helical" evidence="5">
    <location>
        <begin position="201"/>
        <end position="219"/>
    </location>
</feature>
<feature type="transmembrane region" description="Helical" evidence="5">
    <location>
        <begin position="143"/>
        <end position="161"/>
    </location>
</feature>
<sequence length="277" mass="27527">MRAFLITLTMTAFAANSILNRMAVEGGHADPGSFAALRVLSGALVLVALALLQGIPLVFATRQRAVGAFALALYMAGFSLAYLTLDAGLGALILFGTVQITIFALSALRGAGPNGQQIAGALIAFGGLIVVLNPAGAQGTDPLGAALMAAAGIGWAIYTLSGRTEPDALAGTAANFCLALPLTALVPLLTAGPLNVTPAGVALAVLSGAVTSGLGYALWYSLLPGIAPAIAAIVQLSVPVIAVLGGVLLLGETVGLRVVAGAVLVLGGVALSLRRQR</sequence>
<organism evidence="7 8">
    <name type="scientific">Pseudooceanicola lipolyticus</name>
    <dbReference type="NCBI Taxonomy" id="2029104"/>
    <lineage>
        <taxon>Bacteria</taxon>
        <taxon>Pseudomonadati</taxon>
        <taxon>Pseudomonadota</taxon>
        <taxon>Alphaproteobacteria</taxon>
        <taxon>Rhodobacterales</taxon>
        <taxon>Paracoccaceae</taxon>
        <taxon>Pseudooceanicola</taxon>
    </lineage>
</organism>
<feature type="transmembrane region" description="Helical" evidence="5">
    <location>
        <begin position="226"/>
        <end position="248"/>
    </location>
</feature>
<feature type="transmembrane region" description="Helical" evidence="5">
    <location>
        <begin position="66"/>
        <end position="85"/>
    </location>
</feature>
<evidence type="ECO:0000256" key="4">
    <source>
        <dbReference type="ARBA" id="ARBA00023136"/>
    </source>
</evidence>
<accession>A0A2M8J4M3</accession>